<dbReference type="Pfam" id="PF00300">
    <property type="entry name" value="His_Phos_1"/>
    <property type="match status" value="1"/>
</dbReference>
<dbReference type="InterPro" id="IPR013078">
    <property type="entry name" value="His_Pase_superF_clade-1"/>
</dbReference>
<evidence type="ECO:0000313" key="1">
    <source>
        <dbReference type="EMBL" id="OGM01937.1"/>
    </source>
</evidence>
<dbReference type="STRING" id="1802471.A2115_03705"/>
<comment type="caution">
    <text evidence="1">The sequence shown here is derived from an EMBL/GenBank/DDBJ whole genome shotgun (WGS) entry which is preliminary data.</text>
</comment>
<gene>
    <name evidence="1" type="ORF">A2115_03705</name>
</gene>
<dbReference type="Gene3D" id="3.40.50.1240">
    <property type="entry name" value="Phosphoglycerate mutase-like"/>
    <property type="match status" value="1"/>
</dbReference>
<accession>A0A1F7WH98</accession>
<dbReference type="SUPFAM" id="SSF53254">
    <property type="entry name" value="Phosphoglycerate mutase-like"/>
    <property type="match status" value="1"/>
</dbReference>
<protein>
    <recommendedName>
        <fullName evidence="3">Phosphoglycerate mutase</fullName>
    </recommendedName>
</protein>
<dbReference type="Proteomes" id="UP000176198">
    <property type="component" value="Unassembled WGS sequence"/>
</dbReference>
<name>A0A1F7WH98_9BACT</name>
<dbReference type="SMART" id="SM00855">
    <property type="entry name" value="PGAM"/>
    <property type="match status" value="1"/>
</dbReference>
<organism evidence="1 2">
    <name type="scientific">Candidatus Woesebacteria bacterium GWA1_41_8</name>
    <dbReference type="NCBI Taxonomy" id="1802471"/>
    <lineage>
        <taxon>Bacteria</taxon>
        <taxon>Candidatus Woeseibacteriota</taxon>
    </lineage>
</organism>
<evidence type="ECO:0000313" key="2">
    <source>
        <dbReference type="Proteomes" id="UP000176198"/>
    </source>
</evidence>
<dbReference type="InterPro" id="IPR029033">
    <property type="entry name" value="His_PPase_superfam"/>
</dbReference>
<sequence length="162" mass="18736">MNYYIFRHGETFATKFHIPYGSKIHTAEILPEGIPAIERLADYLKDIKSDVNFTSPFLRCKQTVEIVEKITKKSFTEDVRLGEYIEGYLAFRKFKTRIVDFLNDMESKKYQNILVCTHGAGISAIKHLVVKNSYHIWNLPDYPKPGILTIINDGKTTEVNFN</sequence>
<dbReference type="EMBL" id="MGFJ01000035">
    <property type="protein sequence ID" value="OGM01937.1"/>
    <property type="molecule type" value="Genomic_DNA"/>
</dbReference>
<dbReference type="CDD" id="cd07067">
    <property type="entry name" value="HP_PGM_like"/>
    <property type="match status" value="1"/>
</dbReference>
<dbReference type="AlphaFoldDB" id="A0A1F7WH98"/>
<evidence type="ECO:0008006" key="3">
    <source>
        <dbReference type="Google" id="ProtNLM"/>
    </source>
</evidence>
<reference evidence="1 2" key="1">
    <citation type="journal article" date="2016" name="Nat. Commun.">
        <title>Thousands of microbial genomes shed light on interconnected biogeochemical processes in an aquifer system.</title>
        <authorList>
            <person name="Anantharaman K."/>
            <person name="Brown C.T."/>
            <person name="Hug L.A."/>
            <person name="Sharon I."/>
            <person name="Castelle C.J."/>
            <person name="Probst A.J."/>
            <person name="Thomas B.C."/>
            <person name="Singh A."/>
            <person name="Wilkins M.J."/>
            <person name="Karaoz U."/>
            <person name="Brodie E.L."/>
            <person name="Williams K.H."/>
            <person name="Hubbard S.S."/>
            <person name="Banfield J.F."/>
        </authorList>
    </citation>
    <scope>NUCLEOTIDE SEQUENCE [LARGE SCALE GENOMIC DNA]</scope>
</reference>
<proteinExistence type="predicted"/>